<accession>A0A382ZYD6</accession>
<sequence length="42" mass="4839">MQTMTAQRFTNVITEESELRGIFGEVSERAAKKQIDRLDVHC</sequence>
<organism evidence="1">
    <name type="scientific">marine metagenome</name>
    <dbReference type="NCBI Taxonomy" id="408172"/>
    <lineage>
        <taxon>unclassified sequences</taxon>
        <taxon>metagenomes</taxon>
        <taxon>ecological metagenomes</taxon>
    </lineage>
</organism>
<dbReference type="EMBL" id="UINC01187686">
    <property type="protein sequence ID" value="SVE00537.1"/>
    <property type="molecule type" value="Genomic_DNA"/>
</dbReference>
<name>A0A382ZYD6_9ZZZZ</name>
<gene>
    <name evidence="1" type="ORF">METZ01_LOCUS453391</name>
</gene>
<feature type="non-terminal residue" evidence="1">
    <location>
        <position position="42"/>
    </location>
</feature>
<proteinExistence type="predicted"/>
<protein>
    <submittedName>
        <fullName evidence="1">Uncharacterized protein</fullName>
    </submittedName>
</protein>
<reference evidence="1" key="1">
    <citation type="submission" date="2018-05" db="EMBL/GenBank/DDBJ databases">
        <authorList>
            <person name="Lanie J.A."/>
            <person name="Ng W.-L."/>
            <person name="Kazmierczak K.M."/>
            <person name="Andrzejewski T.M."/>
            <person name="Davidsen T.M."/>
            <person name="Wayne K.J."/>
            <person name="Tettelin H."/>
            <person name="Glass J.I."/>
            <person name="Rusch D."/>
            <person name="Podicherti R."/>
            <person name="Tsui H.-C.T."/>
            <person name="Winkler M.E."/>
        </authorList>
    </citation>
    <scope>NUCLEOTIDE SEQUENCE</scope>
</reference>
<evidence type="ECO:0000313" key="1">
    <source>
        <dbReference type="EMBL" id="SVE00537.1"/>
    </source>
</evidence>
<dbReference type="AlphaFoldDB" id="A0A382ZYD6"/>